<dbReference type="AlphaFoldDB" id="A0A2T0JMK4"/>
<name>A0A2T0JMK4_9ACTN</name>
<organism evidence="2 3">
    <name type="scientific">Actinoplanes italicus</name>
    <dbReference type="NCBI Taxonomy" id="113567"/>
    <lineage>
        <taxon>Bacteria</taxon>
        <taxon>Bacillati</taxon>
        <taxon>Actinomycetota</taxon>
        <taxon>Actinomycetes</taxon>
        <taxon>Micromonosporales</taxon>
        <taxon>Micromonosporaceae</taxon>
        <taxon>Actinoplanes</taxon>
    </lineage>
</organism>
<protein>
    <submittedName>
        <fullName evidence="2">Uncharacterized protein</fullName>
    </submittedName>
</protein>
<evidence type="ECO:0000313" key="3">
    <source>
        <dbReference type="Proteomes" id="UP000239415"/>
    </source>
</evidence>
<evidence type="ECO:0000313" key="2">
    <source>
        <dbReference type="EMBL" id="PRX08644.1"/>
    </source>
</evidence>
<dbReference type="Proteomes" id="UP000239415">
    <property type="component" value="Unassembled WGS sequence"/>
</dbReference>
<sequence length="97" mass="10648">MGMTSEEHAARAAELVAEAERLYQICLVDYQTNINEDDHSEEPYVPGADLAMLTATTQLAQVHATLALGRAGRTPITPPYESVELGYGDDAPTWDRR</sequence>
<comment type="caution">
    <text evidence="2">The sequence shown here is derived from an EMBL/GenBank/DDBJ whole genome shotgun (WGS) entry which is preliminary data.</text>
</comment>
<reference evidence="2 3" key="1">
    <citation type="submission" date="2018-03" db="EMBL/GenBank/DDBJ databases">
        <title>Genomic Encyclopedia of Archaeal and Bacterial Type Strains, Phase II (KMG-II): from individual species to whole genera.</title>
        <authorList>
            <person name="Goeker M."/>
        </authorList>
    </citation>
    <scope>NUCLEOTIDE SEQUENCE [LARGE SCALE GENOMIC DNA]</scope>
    <source>
        <strain evidence="2 3">DSM 43146</strain>
    </source>
</reference>
<gene>
    <name evidence="2" type="ORF">CLV67_13931</name>
</gene>
<keyword evidence="3" id="KW-1185">Reference proteome</keyword>
<accession>A0A2T0JMK4</accession>
<dbReference type="EMBL" id="PVMZ01000039">
    <property type="protein sequence ID" value="PRX08644.1"/>
    <property type="molecule type" value="Genomic_DNA"/>
</dbReference>
<evidence type="ECO:0000256" key="1">
    <source>
        <dbReference type="SAM" id="MobiDB-lite"/>
    </source>
</evidence>
<feature type="region of interest" description="Disordered" evidence="1">
    <location>
        <begin position="73"/>
        <end position="97"/>
    </location>
</feature>
<proteinExistence type="predicted"/>